<keyword evidence="2" id="KW-1185">Reference proteome</keyword>
<dbReference type="Proteomes" id="UP000297814">
    <property type="component" value="Unassembled WGS sequence"/>
</dbReference>
<sequence length="115" mass="13085">MSGIHENDKIQNVIEHHRKSLQRARELGQYVQDMIQLKIGTLSTGIERIGPARKLCGNIIKSSVRLSPHILGYIILRSIVVDRWDDSLASATYGMNMQIVSKKKSEFVHESEKNE</sequence>
<evidence type="ECO:0000313" key="1">
    <source>
        <dbReference type="EMBL" id="TGO35464.1"/>
    </source>
</evidence>
<gene>
    <name evidence="1" type="ORF">BHYA_0157g00160</name>
</gene>
<evidence type="ECO:0000313" key="2">
    <source>
        <dbReference type="Proteomes" id="UP000297814"/>
    </source>
</evidence>
<dbReference type="EMBL" id="PQXK01000157">
    <property type="protein sequence ID" value="TGO35464.1"/>
    <property type="molecule type" value="Genomic_DNA"/>
</dbReference>
<name>A0A4Z1GEN5_9HELO</name>
<protein>
    <submittedName>
        <fullName evidence="1">Uncharacterized protein</fullName>
    </submittedName>
</protein>
<dbReference type="AlphaFoldDB" id="A0A4Z1GEN5"/>
<organism evidence="1 2">
    <name type="scientific">Botrytis hyacinthi</name>
    <dbReference type="NCBI Taxonomy" id="278943"/>
    <lineage>
        <taxon>Eukaryota</taxon>
        <taxon>Fungi</taxon>
        <taxon>Dikarya</taxon>
        <taxon>Ascomycota</taxon>
        <taxon>Pezizomycotina</taxon>
        <taxon>Leotiomycetes</taxon>
        <taxon>Helotiales</taxon>
        <taxon>Sclerotiniaceae</taxon>
        <taxon>Botrytis</taxon>
    </lineage>
</organism>
<reference evidence="1 2" key="1">
    <citation type="submission" date="2017-12" db="EMBL/GenBank/DDBJ databases">
        <title>Comparative genomics of Botrytis spp.</title>
        <authorList>
            <person name="Valero-Jimenez C.A."/>
            <person name="Tapia P."/>
            <person name="Veloso J."/>
            <person name="Silva-Moreno E."/>
            <person name="Staats M."/>
            <person name="Valdes J.H."/>
            <person name="Van Kan J.A.L."/>
        </authorList>
    </citation>
    <scope>NUCLEOTIDE SEQUENCE [LARGE SCALE GENOMIC DNA]</scope>
    <source>
        <strain evidence="1 2">Bh0001</strain>
    </source>
</reference>
<accession>A0A4Z1GEN5</accession>
<proteinExistence type="predicted"/>
<comment type="caution">
    <text evidence="1">The sequence shown here is derived from an EMBL/GenBank/DDBJ whole genome shotgun (WGS) entry which is preliminary data.</text>
</comment>